<reference evidence="4" key="1">
    <citation type="submission" date="2022-11" db="EMBL/GenBank/DDBJ databases">
        <authorList>
            <person name="Kikuchi T."/>
        </authorList>
    </citation>
    <scope>NUCLEOTIDE SEQUENCE</scope>
    <source>
        <strain evidence="4">PS1010</strain>
    </source>
</reference>
<dbReference type="Pfam" id="PF08711">
    <property type="entry name" value="Med26"/>
    <property type="match status" value="1"/>
</dbReference>
<dbReference type="PROSITE" id="PS51319">
    <property type="entry name" value="TFIIS_N"/>
    <property type="match status" value="1"/>
</dbReference>
<comment type="caution">
    <text evidence="4">The sequence shown here is derived from an EMBL/GenBank/DDBJ whole genome shotgun (WGS) entry which is preliminary data.</text>
</comment>
<dbReference type="AlphaFoldDB" id="A0A9P1ICB8"/>
<feature type="domain" description="TFIIS N-terminal" evidence="3">
    <location>
        <begin position="18"/>
        <end position="97"/>
    </location>
</feature>
<protein>
    <recommendedName>
        <fullName evidence="3">TFIIS N-terminal domain-containing protein</fullName>
    </recommendedName>
</protein>
<proteinExistence type="predicted"/>
<sequence length="523" mass="58078">MAVQTMISASSSSSTSTQTVEDLKERLLTAVENEQEDVCSTLLDDLRKAVTNREILEITRVGFHVNNVRKNYLKKWPVLSKKCRDMIKAWQDFVSIEERNRSGASSTNTTPSLASPSMANLARRGITPNTPLNRRVTSTGLQGRLSATVSPANGSYAPRSSQISPLGAPSTSSAPNGHPIHKSQSVGGELLNNQEEVSKKRKAAEESASNLPQIKRTKTAAGSLVSPGIVSGGASAVSDARKAVQSTRDLFAAMVGNLPEHMNIDTTIREHEERIKREHKDEELAQQLQASSHFGPTERKKRKYEKKNHQNGGNSTNSIKNLTINPENGAEPEKPRGGIVLKFSRNGTSGVQVINRNVAPEESEAKKSIARETTPPIPKPLIKLKLKEEKKKEESVFLEGKDEIDGPSTSSKTTNEKKNKKKDWNSLIPTMEQLRIRAERDEKETEELLKEVSGETKFDPTKVQKIKSFRRPILMLPYLDNPLGPDFLVHGYRNSLQYYSEDNFLYGEARPDEKNVKEEEESS</sequence>
<keyword evidence="1" id="KW-0539">Nucleus</keyword>
<dbReference type="Gene3D" id="1.20.930.10">
    <property type="entry name" value="Conserved domain common to transcription factors TFIIS, elongin A, CRSP70"/>
    <property type="match status" value="1"/>
</dbReference>
<dbReference type="GO" id="GO:0005634">
    <property type="term" value="C:nucleus"/>
    <property type="evidence" value="ECO:0007669"/>
    <property type="project" value="UniProtKB-SubCell"/>
</dbReference>
<evidence type="ECO:0000256" key="2">
    <source>
        <dbReference type="SAM" id="MobiDB-lite"/>
    </source>
</evidence>
<accession>A0A9P1ICB8</accession>
<evidence type="ECO:0000313" key="4">
    <source>
        <dbReference type="EMBL" id="CAI5442095.1"/>
    </source>
</evidence>
<evidence type="ECO:0000313" key="5">
    <source>
        <dbReference type="Proteomes" id="UP001152747"/>
    </source>
</evidence>
<evidence type="ECO:0000259" key="3">
    <source>
        <dbReference type="PROSITE" id="PS51319"/>
    </source>
</evidence>
<dbReference type="EMBL" id="CANHGI010000002">
    <property type="protein sequence ID" value="CAI5442095.1"/>
    <property type="molecule type" value="Genomic_DNA"/>
</dbReference>
<feature type="compositionally biased region" description="Polar residues" evidence="2">
    <location>
        <begin position="310"/>
        <end position="326"/>
    </location>
</feature>
<dbReference type="InterPro" id="IPR035441">
    <property type="entry name" value="TFIIS/LEDGF_dom_sf"/>
</dbReference>
<dbReference type="OrthoDB" id="550309at2759"/>
<comment type="subcellular location">
    <subcellularLocation>
        <location evidence="1">Nucleus</location>
    </subcellularLocation>
</comment>
<feature type="compositionally biased region" description="Polar residues" evidence="2">
    <location>
        <begin position="182"/>
        <end position="195"/>
    </location>
</feature>
<feature type="region of interest" description="Disordered" evidence="2">
    <location>
        <begin position="395"/>
        <end position="426"/>
    </location>
</feature>
<gene>
    <name evidence="4" type="ORF">CAMP_LOCUS4732</name>
</gene>
<dbReference type="InterPro" id="IPR017923">
    <property type="entry name" value="TFIIS_N"/>
</dbReference>
<feature type="region of interest" description="Disordered" evidence="2">
    <location>
        <begin position="123"/>
        <end position="215"/>
    </location>
</feature>
<feature type="region of interest" description="Disordered" evidence="2">
    <location>
        <begin position="359"/>
        <end position="382"/>
    </location>
</feature>
<evidence type="ECO:0000256" key="1">
    <source>
        <dbReference type="PROSITE-ProRule" id="PRU00649"/>
    </source>
</evidence>
<feature type="compositionally biased region" description="Basic and acidic residues" evidence="2">
    <location>
        <begin position="395"/>
        <end position="404"/>
    </location>
</feature>
<dbReference type="SUPFAM" id="SSF47676">
    <property type="entry name" value="Conserved domain common to transcription factors TFIIS, elongin A, CRSP70"/>
    <property type="match status" value="1"/>
</dbReference>
<dbReference type="Proteomes" id="UP001152747">
    <property type="component" value="Unassembled WGS sequence"/>
</dbReference>
<feature type="compositionally biased region" description="Polar residues" evidence="2">
    <location>
        <begin position="127"/>
        <end position="175"/>
    </location>
</feature>
<name>A0A9P1ICB8_9PELO</name>
<feature type="region of interest" description="Disordered" evidence="2">
    <location>
        <begin position="286"/>
        <end position="336"/>
    </location>
</feature>
<keyword evidence="5" id="KW-1185">Reference proteome</keyword>
<organism evidence="4 5">
    <name type="scientific">Caenorhabditis angaria</name>
    <dbReference type="NCBI Taxonomy" id="860376"/>
    <lineage>
        <taxon>Eukaryota</taxon>
        <taxon>Metazoa</taxon>
        <taxon>Ecdysozoa</taxon>
        <taxon>Nematoda</taxon>
        <taxon>Chromadorea</taxon>
        <taxon>Rhabditida</taxon>
        <taxon>Rhabditina</taxon>
        <taxon>Rhabditomorpha</taxon>
        <taxon>Rhabditoidea</taxon>
        <taxon>Rhabditidae</taxon>
        <taxon>Peloderinae</taxon>
        <taxon>Caenorhabditis</taxon>
    </lineage>
</organism>